<dbReference type="GeneID" id="34624171"/>
<protein>
    <recommendedName>
        <fullName evidence="3">cysteine desulfurase</fullName>
        <ecNumber evidence="3">2.8.1.7</ecNumber>
    </recommendedName>
</protein>
<dbReference type="InterPro" id="IPR015424">
    <property type="entry name" value="PyrdxlP-dep_Trfase"/>
</dbReference>
<keyword evidence="4" id="KW-0479">Metal-binding</keyword>
<evidence type="ECO:0000313" key="11">
    <source>
        <dbReference type="RefSeq" id="XP_026191452.1"/>
    </source>
</evidence>
<organism evidence="10 11">
    <name type="scientific">Cyclospora cayetanensis</name>
    <dbReference type="NCBI Taxonomy" id="88456"/>
    <lineage>
        <taxon>Eukaryota</taxon>
        <taxon>Sar</taxon>
        <taxon>Alveolata</taxon>
        <taxon>Apicomplexa</taxon>
        <taxon>Conoidasida</taxon>
        <taxon>Coccidia</taxon>
        <taxon>Eucoccidiorida</taxon>
        <taxon>Eimeriorina</taxon>
        <taxon>Eimeriidae</taxon>
        <taxon>Cyclospora</taxon>
    </lineage>
</organism>
<dbReference type="InterPro" id="IPR015422">
    <property type="entry name" value="PyrdxlP-dep_Trfase_small"/>
</dbReference>
<dbReference type="OrthoDB" id="10250117at2759"/>
<dbReference type="InterPro" id="IPR020578">
    <property type="entry name" value="Aminotrans_V_PyrdxlP_BS"/>
</dbReference>
<dbReference type="PANTHER" id="PTHR11601:SF34">
    <property type="entry name" value="CYSTEINE DESULFURASE"/>
    <property type="match status" value="1"/>
</dbReference>
<evidence type="ECO:0000259" key="9">
    <source>
        <dbReference type="Pfam" id="PF00266"/>
    </source>
</evidence>
<dbReference type="Pfam" id="PF00266">
    <property type="entry name" value="Aminotran_5"/>
    <property type="match status" value="1"/>
</dbReference>
<dbReference type="Proteomes" id="UP000515125">
    <property type="component" value="Unplaced"/>
</dbReference>
<dbReference type="SUPFAM" id="SSF53383">
    <property type="entry name" value="PLP-dependent transferases"/>
    <property type="match status" value="1"/>
</dbReference>
<name>A0A6P6RVF4_9EIME</name>
<comment type="similarity">
    <text evidence="2">Belongs to the class-V pyridoxal-phosphate-dependent aminotransferase family. NifS/IscS subfamily.</text>
</comment>
<dbReference type="RefSeq" id="XP_026191452.1">
    <property type="nucleotide sequence ID" value="XM_026335667.1"/>
</dbReference>
<dbReference type="GO" id="GO:0051536">
    <property type="term" value="F:iron-sulfur cluster binding"/>
    <property type="evidence" value="ECO:0007669"/>
    <property type="project" value="UniProtKB-KW"/>
</dbReference>
<dbReference type="PANTHER" id="PTHR11601">
    <property type="entry name" value="CYSTEINE DESULFURYLASE FAMILY MEMBER"/>
    <property type="match status" value="1"/>
</dbReference>
<evidence type="ECO:0000256" key="5">
    <source>
        <dbReference type="ARBA" id="ARBA00022898"/>
    </source>
</evidence>
<comment type="cofactor">
    <cofactor evidence="1 8">
        <name>pyridoxal 5'-phosphate</name>
        <dbReference type="ChEBI" id="CHEBI:597326"/>
    </cofactor>
</comment>
<keyword evidence="6" id="KW-0408">Iron</keyword>
<dbReference type="EC" id="2.8.1.7" evidence="3"/>
<accession>A0A6P6RVF4</accession>
<evidence type="ECO:0000256" key="8">
    <source>
        <dbReference type="RuleBase" id="RU004504"/>
    </source>
</evidence>
<dbReference type="InterPro" id="IPR000192">
    <property type="entry name" value="Aminotrans_V_dom"/>
</dbReference>
<dbReference type="Gene3D" id="3.40.640.10">
    <property type="entry name" value="Type I PLP-dependent aspartate aminotransferase-like (Major domain)"/>
    <property type="match status" value="1"/>
</dbReference>
<evidence type="ECO:0000256" key="7">
    <source>
        <dbReference type="ARBA" id="ARBA00023014"/>
    </source>
</evidence>
<keyword evidence="7" id="KW-0411">Iron-sulfur</keyword>
<gene>
    <name evidence="11" type="primary">LOC34624171</name>
</gene>
<sequence>MATCAVTCRRLITHKSPTYWPPSLLATHKPLERSTDGETFLKLKNCSLNAGGIPDRSREPFLLPACPNMAQNGLHGGTLYLDYNATTPVDPRVFNALSCFLEERFGNPSSKHALGYDAGKQVTEARCSVAKALGTSPKCIVFTSGATESINWALRSAAKLRRISGAAKPGRVVTCALEHPAVLRVCEHLRDEDGYELCLCRVSSSGLVDLSELKNLLTPCVRITRCILRLQTVVVSIPFANGEIGAVQPMKEVVALVRSACPLALIHADASQAFGKVPVHPESLGVDLLTIAGHKVYAPKGIGALYIRESLQLPPLILGGGQERGLRGGTENVAFIIGLAQASELIHKSWQQPRVSSTHQDVVTAANLAAAHADSTKPRESSNPQLLHPTHLGFVARVFVEALWTALEGATKANRKKLSEWISINGPLGSEDFTVQQQWLPGTIHLSIKNADGVEVSQGLAKEEGMLISAGVSCHQGKSASGALVAMGISEEWAMGSLRISIGERDDSFRGLALQEHSPRSMAKGINSFRRDGTLRMCKRCPLYKCLVL</sequence>
<proteinExistence type="inferred from homology"/>
<dbReference type="Gene3D" id="3.90.1150.10">
    <property type="entry name" value="Aspartate Aminotransferase, domain 1"/>
    <property type="match status" value="2"/>
</dbReference>
<dbReference type="AlphaFoldDB" id="A0A6P6RVF4"/>
<evidence type="ECO:0000256" key="6">
    <source>
        <dbReference type="ARBA" id="ARBA00023004"/>
    </source>
</evidence>
<evidence type="ECO:0000256" key="4">
    <source>
        <dbReference type="ARBA" id="ARBA00022723"/>
    </source>
</evidence>
<reference evidence="11" key="1">
    <citation type="submission" date="2025-08" db="UniProtKB">
        <authorList>
            <consortium name="RefSeq"/>
        </authorList>
    </citation>
    <scope>IDENTIFICATION</scope>
</reference>
<evidence type="ECO:0000256" key="3">
    <source>
        <dbReference type="ARBA" id="ARBA00012239"/>
    </source>
</evidence>
<dbReference type="InterPro" id="IPR015421">
    <property type="entry name" value="PyrdxlP-dep_Trfase_major"/>
</dbReference>
<evidence type="ECO:0000256" key="2">
    <source>
        <dbReference type="ARBA" id="ARBA00006490"/>
    </source>
</evidence>
<evidence type="ECO:0000256" key="1">
    <source>
        <dbReference type="ARBA" id="ARBA00001933"/>
    </source>
</evidence>
<dbReference type="GO" id="GO:0046872">
    <property type="term" value="F:metal ion binding"/>
    <property type="evidence" value="ECO:0007669"/>
    <property type="project" value="UniProtKB-KW"/>
</dbReference>
<keyword evidence="5" id="KW-0663">Pyridoxal phosphate</keyword>
<feature type="domain" description="Aminotransferase class V" evidence="9">
    <location>
        <begin position="80"/>
        <end position="361"/>
    </location>
</feature>
<dbReference type="GO" id="GO:0031071">
    <property type="term" value="F:cysteine desulfurase activity"/>
    <property type="evidence" value="ECO:0007669"/>
    <property type="project" value="UniProtKB-EC"/>
</dbReference>
<evidence type="ECO:0000313" key="10">
    <source>
        <dbReference type="Proteomes" id="UP000515125"/>
    </source>
</evidence>
<dbReference type="PROSITE" id="PS00595">
    <property type="entry name" value="AA_TRANSFER_CLASS_5"/>
    <property type="match status" value="1"/>
</dbReference>
<keyword evidence="10" id="KW-1185">Reference proteome</keyword>